<evidence type="ECO:0000313" key="2">
    <source>
        <dbReference type="Proteomes" id="UP001500556"/>
    </source>
</evidence>
<dbReference type="EMBL" id="BAABLO010000004">
    <property type="protein sequence ID" value="GAA4717419.1"/>
    <property type="molecule type" value="Genomic_DNA"/>
</dbReference>
<comment type="caution">
    <text evidence="1">The sequence shown here is derived from an EMBL/GenBank/DDBJ whole genome shotgun (WGS) entry which is preliminary data.</text>
</comment>
<dbReference type="InterPro" id="IPR006311">
    <property type="entry name" value="TAT_signal"/>
</dbReference>
<dbReference type="Proteomes" id="UP001500556">
    <property type="component" value="Unassembled WGS sequence"/>
</dbReference>
<sequence length="158" mass="15790">MTASSIDRRHLVRTAAGVAVGGVLVAGSGVAAASADEHAGLIGSWWLEHSDDAPAPPSPGIAIVSMAPGGVIVANDIRPAGVVRNGSWSGDADHFRAILWAPLAPPTGGADPGSTRVQIQGRLSGGVMVGTAAITGYSPDGTQIFSGTGTFRGTRLRA</sequence>
<name>A0ABP8Y029_9MICO</name>
<evidence type="ECO:0000313" key="1">
    <source>
        <dbReference type="EMBL" id="GAA4717419.1"/>
    </source>
</evidence>
<dbReference type="RefSeq" id="WP_345501984.1">
    <property type="nucleotide sequence ID" value="NZ_BAABLO010000004.1"/>
</dbReference>
<organism evidence="1 2">
    <name type="scientific">Pedococcus ginsenosidimutans</name>
    <dbReference type="NCBI Taxonomy" id="490570"/>
    <lineage>
        <taxon>Bacteria</taxon>
        <taxon>Bacillati</taxon>
        <taxon>Actinomycetota</taxon>
        <taxon>Actinomycetes</taxon>
        <taxon>Micrococcales</taxon>
        <taxon>Intrasporangiaceae</taxon>
        <taxon>Pedococcus</taxon>
    </lineage>
</organism>
<proteinExistence type="predicted"/>
<gene>
    <name evidence="1" type="ORF">GCM10025782_13130</name>
</gene>
<protein>
    <submittedName>
        <fullName evidence="1">Uncharacterized protein</fullName>
    </submittedName>
</protein>
<reference evidence="2" key="1">
    <citation type="journal article" date="2019" name="Int. J. Syst. Evol. Microbiol.">
        <title>The Global Catalogue of Microorganisms (GCM) 10K type strain sequencing project: providing services to taxonomists for standard genome sequencing and annotation.</title>
        <authorList>
            <consortium name="The Broad Institute Genomics Platform"/>
            <consortium name="The Broad Institute Genome Sequencing Center for Infectious Disease"/>
            <person name="Wu L."/>
            <person name="Ma J."/>
        </authorList>
    </citation>
    <scope>NUCLEOTIDE SEQUENCE [LARGE SCALE GENOMIC DNA]</scope>
    <source>
        <strain evidence="2">JCM 18961</strain>
    </source>
</reference>
<accession>A0ABP8Y029</accession>
<keyword evidence="2" id="KW-1185">Reference proteome</keyword>
<dbReference type="PROSITE" id="PS51318">
    <property type="entry name" value="TAT"/>
    <property type="match status" value="1"/>
</dbReference>